<dbReference type="Proteomes" id="UP000017175">
    <property type="component" value="Chromosome"/>
</dbReference>
<reference evidence="1 2" key="1">
    <citation type="journal article" date="2012" name="J. Bacteriol.">
        <title>Draft genome sequence of the cyanide-utilizing bacterium Pseudomonas fluorescens strain NCIMB 11764.</title>
        <authorList>
            <person name="Vilo C.A."/>
            <person name="Benedik M.J."/>
            <person name="Kunz D.A."/>
            <person name="Dong Q."/>
        </authorList>
    </citation>
    <scope>NUCLEOTIDE SEQUENCE [LARGE SCALE GENOMIC DNA]</scope>
    <source>
        <strain evidence="1 2">NCIMB 11764</strain>
    </source>
</reference>
<dbReference type="AlphaFoldDB" id="A0A0K1QUE3"/>
<gene>
    <name evidence="1" type="ORF">B723_24550</name>
</gene>
<dbReference type="EMBL" id="CP010945">
    <property type="protein sequence ID" value="AKV09389.1"/>
    <property type="molecule type" value="Genomic_DNA"/>
</dbReference>
<sequence>MNKSIFIENAGNDCAVRQREFIRLVGNRLFPVIEQLKLDKRLFLQKFAKNTAGTAGAGITD</sequence>
<proteinExistence type="predicted"/>
<organism evidence="1 2">
    <name type="scientific">Pseudomonas fluorescens NCIMB 11764</name>
    <dbReference type="NCBI Taxonomy" id="1221522"/>
    <lineage>
        <taxon>Bacteria</taxon>
        <taxon>Pseudomonadati</taxon>
        <taxon>Pseudomonadota</taxon>
        <taxon>Gammaproteobacteria</taxon>
        <taxon>Pseudomonadales</taxon>
        <taxon>Pseudomonadaceae</taxon>
        <taxon>Pseudomonas</taxon>
    </lineage>
</organism>
<protein>
    <submittedName>
        <fullName evidence="1">Uncharacterized protein</fullName>
    </submittedName>
</protein>
<accession>A0A0K1QUE3</accession>
<name>A0A0K1QUE3_PSEFL</name>
<dbReference type="RefSeq" id="WP_017339386.1">
    <property type="nucleotide sequence ID" value="NZ_CP010945.1"/>
</dbReference>
<evidence type="ECO:0000313" key="2">
    <source>
        <dbReference type="Proteomes" id="UP000017175"/>
    </source>
</evidence>
<evidence type="ECO:0000313" key="1">
    <source>
        <dbReference type="EMBL" id="AKV09389.1"/>
    </source>
</evidence>